<evidence type="ECO:0000256" key="7">
    <source>
        <dbReference type="ARBA" id="ARBA00023157"/>
    </source>
</evidence>
<evidence type="ECO:0000256" key="4">
    <source>
        <dbReference type="ARBA" id="ARBA00022525"/>
    </source>
</evidence>
<evidence type="ECO:0000313" key="12">
    <source>
        <dbReference type="Proteomes" id="UP001392437"/>
    </source>
</evidence>
<sequence length="145" mass="14654">MRFSILSVALLSAAAGGVFADDSLDKIVEKMPGCAVSCYADACNKSGCSPEDFKCVCNSLVRLPARMGNCLGKNSCTNYNAQDSLENVCSRMDKNPSATEVSAASSVVAHAIATATPTKPSNAGAKDMAAMGGVLGAAIAVAAVI</sequence>
<keyword evidence="4" id="KW-0964">Secreted</keyword>
<evidence type="ECO:0000313" key="11">
    <source>
        <dbReference type="EMBL" id="KAK8104956.1"/>
    </source>
</evidence>
<feature type="chain" id="PRO_5044013144" description="CFEM domain-containing protein" evidence="9">
    <location>
        <begin position="21"/>
        <end position="145"/>
    </location>
</feature>
<evidence type="ECO:0000256" key="3">
    <source>
        <dbReference type="ARBA" id="ARBA00010031"/>
    </source>
</evidence>
<comment type="subcellular location">
    <subcellularLocation>
        <location evidence="1">Membrane</location>
        <topology evidence="1">Lipid-anchor</topology>
        <topology evidence="1">GPI-anchor</topology>
    </subcellularLocation>
    <subcellularLocation>
        <location evidence="2">Secreted</location>
    </subcellularLocation>
</comment>
<keyword evidence="7" id="KW-1015">Disulfide bond</keyword>
<feature type="signal peptide" evidence="9">
    <location>
        <begin position="1"/>
        <end position="20"/>
    </location>
</feature>
<comment type="similarity">
    <text evidence="3">Belongs to the RBT5 family.</text>
</comment>
<accession>A0AAW0QR28</accession>
<evidence type="ECO:0000256" key="6">
    <source>
        <dbReference type="ARBA" id="ARBA00022729"/>
    </source>
</evidence>
<keyword evidence="5" id="KW-0336">GPI-anchor</keyword>
<keyword evidence="12" id="KW-1185">Reference proteome</keyword>
<dbReference type="GO" id="GO:0005576">
    <property type="term" value="C:extracellular region"/>
    <property type="evidence" value="ECO:0007669"/>
    <property type="project" value="UniProtKB-SubCell"/>
</dbReference>
<keyword evidence="5" id="KW-0325">Glycoprotein</keyword>
<dbReference type="GO" id="GO:0098552">
    <property type="term" value="C:side of membrane"/>
    <property type="evidence" value="ECO:0007669"/>
    <property type="project" value="UniProtKB-KW"/>
</dbReference>
<comment type="caution">
    <text evidence="11">The sequence shown here is derived from an EMBL/GenBank/DDBJ whole genome shotgun (WGS) entry which is preliminary data.</text>
</comment>
<dbReference type="AlphaFoldDB" id="A0AAW0QR28"/>
<keyword evidence="5" id="KW-0472">Membrane</keyword>
<keyword evidence="8" id="KW-0449">Lipoprotein</keyword>
<organism evidence="11 12">
    <name type="scientific">Apiospora kogelbergensis</name>
    <dbReference type="NCBI Taxonomy" id="1337665"/>
    <lineage>
        <taxon>Eukaryota</taxon>
        <taxon>Fungi</taxon>
        <taxon>Dikarya</taxon>
        <taxon>Ascomycota</taxon>
        <taxon>Pezizomycotina</taxon>
        <taxon>Sordariomycetes</taxon>
        <taxon>Xylariomycetidae</taxon>
        <taxon>Amphisphaeriales</taxon>
        <taxon>Apiosporaceae</taxon>
        <taxon>Apiospora</taxon>
    </lineage>
</organism>
<name>A0AAW0QR28_9PEZI</name>
<keyword evidence="6 9" id="KW-0732">Signal</keyword>
<evidence type="ECO:0000259" key="10">
    <source>
        <dbReference type="Pfam" id="PF05730"/>
    </source>
</evidence>
<reference evidence="11 12" key="1">
    <citation type="submission" date="2023-01" db="EMBL/GenBank/DDBJ databases">
        <title>Analysis of 21 Apiospora genomes using comparative genomics revels a genus with tremendous synthesis potential of carbohydrate active enzymes and secondary metabolites.</title>
        <authorList>
            <person name="Sorensen T."/>
        </authorList>
    </citation>
    <scope>NUCLEOTIDE SEQUENCE [LARGE SCALE GENOMIC DNA]</scope>
    <source>
        <strain evidence="11 12">CBS 117206</strain>
    </source>
</reference>
<evidence type="ECO:0000256" key="9">
    <source>
        <dbReference type="SAM" id="SignalP"/>
    </source>
</evidence>
<evidence type="ECO:0000256" key="2">
    <source>
        <dbReference type="ARBA" id="ARBA00004613"/>
    </source>
</evidence>
<gene>
    <name evidence="11" type="ORF">PG999_008315</name>
</gene>
<proteinExistence type="inferred from homology"/>
<feature type="domain" description="CFEM" evidence="10">
    <location>
        <begin position="28"/>
        <end position="87"/>
    </location>
</feature>
<evidence type="ECO:0000256" key="8">
    <source>
        <dbReference type="ARBA" id="ARBA00023288"/>
    </source>
</evidence>
<dbReference type="EMBL" id="JAQQWP010000008">
    <property type="protein sequence ID" value="KAK8104956.1"/>
    <property type="molecule type" value="Genomic_DNA"/>
</dbReference>
<evidence type="ECO:0000256" key="1">
    <source>
        <dbReference type="ARBA" id="ARBA00004589"/>
    </source>
</evidence>
<dbReference type="Pfam" id="PF05730">
    <property type="entry name" value="CFEM"/>
    <property type="match status" value="1"/>
</dbReference>
<dbReference type="Proteomes" id="UP001392437">
    <property type="component" value="Unassembled WGS sequence"/>
</dbReference>
<evidence type="ECO:0000256" key="5">
    <source>
        <dbReference type="ARBA" id="ARBA00022622"/>
    </source>
</evidence>
<protein>
    <recommendedName>
        <fullName evidence="10">CFEM domain-containing protein</fullName>
    </recommendedName>
</protein>
<dbReference type="InterPro" id="IPR008427">
    <property type="entry name" value="Extracellular_membr_CFEM_dom"/>
</dbReference>